<dbReference type="EMBL" id="CM043026">
    <property type="protein sequence ID" value="KAI4589897.1"/>
    <property type="molecule type" value="Genomic_DNA"/>
</dbReference>
<proteinExistence type="predicted"/>
<dbReference type="Proteomes" id="UP001057279">
    <property type="component" value="Linkage Group LG01"/>
</dbReference>
<accession>A0ACB9VJL7</accession>
<gene>
    <name evidence="1" type="ORF">MJG53_000946</name>
</gene>
<name>A0ACB9VJL7_9CETA</name>
<evidence type="ECO:0000313" key="2">
    <source>
        <dbReference type="Proteomes" id="UP001057279"/>
    </source>
</evidence>
<evidence type="ECO:0000313" key="1">
    <source>
        <dbReference type="EMBL" id="KAI4589897.1"/>
    </source>
</evidence>
<keyword evidence="2" id="KW-1185">Reference proteome</keyword>
<protein>
    <submittedName>
        <fullName evidence="1">Uncharacterized protein</fullName>
    </submittedName>
</protein>
<organism evidence="1 2">
    <name type="scientific">Ovis ammon polii x Ovis aries</name>
    <dbReference type="NCBI Taxonomy" id="2918886"/>
    <lineage>
        <taxon>Eukaryota</taxon>
        <taxon>Metazoa</taxon>
        <taxon>Chordata</taxon>
        <taxon>Craniata</taxon>
        <taxon>Vertebrata</taxon>
        <taxon>Euteleostomi</taxon>
        <taxon>Mammalia</taxon>
        <taxon>Eutheria</taxon>
        <taxon>Laurasiatheria</taxon>
        <taxon>Artiodactyla</taxon>
        <taxon>Ruminantia</taxon>
        <taxon>Pecora</taxon>
        <taxon>Bovidae</taxon>
        <taxon>Caprinae</taxon>
        <taxon>Ovis</taxon>
    </lineage>
</organism>
<sequence length="300" mass="33080">MSEGNADHPGKRFGASPVPVRNWNDLPKDMWLQDNFGVTVLVALYNNSHITLSRNCERTCILFSVRHLTGIGQESNAGSAPNMLCKLGQSLPFSGPQFPLLENKRFRQAISEDLLRTESFRDELMQVNSQTGDHKKDEEADMVGGKDARTRRGTVKSPGECDKNSINLIDFLIHPYFCLLGAFKKAELGIISILISDLNLLKSALTMAPTDDGKMTNLCLMPELSHSSKSADFYGPLEALPGTISEDGNIVPCWQDHIIKMKRQGGEFEEDRIWVDSNLLGSSMALPSGPSVSFMSVLCS</sequence>
<comment type="caution">
    <text evidence="1">The sequence shown here is derived from an EMBL/GenBank/DDBJ whole genome shotgun (WGS) entry which is preliminary data.</text>
</comment>
<reference evidence="1" key="1">
    <citation type="submission" date="2022-03" db="EMBL/GenBank/DDBJ databases">
        <title>Genomic analyses of argali, domestic sheep and their hybrids provide insights into chromosomal evolution, heterosis and genetic basis of agronomic traits.</title>
        <authorList>
            <person name="Li M."/>
        </authorList>
    </citation>
    <scope>NUCLEOTIDE SEQUENCE</scope>
    <source>
        <strain evidence="1">F1 hybrid</strain>
    </source>
</reference>